<sequence>MIVQSVFAGPVTAEPAAARVDHLYVTTAVSDQLLGYDLVPGAAPRPNMGATETTGFGALSVKATADGRFLYALAVVPTPAIFVYAIASDGGLDPVPGSPVVVPQAPLGMNVSPDGRHLVVVSGPDGGGNASVQGYSVSSEGVPAPQGSPVFVGSLASSGPVPMAAVSPDNRHVYVTDYLAGTVTMFDLHADSTLSPARERVGVGGGPVSPTVSPDGRFLFAACEHAGGVAVLGIDPVTGRLNPVVGSPFPASGLVPHGIGLSPDGRLLYTPNALTNDVTGYEVRPDGSLRELAGSPYPGGALGSLPGQVLVSADGRTLYAVDLAGGSTGGMAALRSYRIGDDGALTANLATPVNTGKVFSAASVLVPGR</sequence>
<evidence type="ECO:0000313" key="2">
    <source>
        <dbReference type="Proteomes" id="UP000246410"/>
    </source>
</evidence>
<dbReference type="InterPro" id="IPR011045">
    <property type="entry name" value="N2O_reductase_N"/>
</dbReference>
<proteinExistence type="predicted"/>
<evidence type="ECO:0000313" key="1">
    <source>
        <dbReference type="EMBL" id="PWV67590.1"/>
    </source>
</evidence>
<dbReference type="InterPro" id="IPR015943">
    <property type="entry name" value="WD40/YVTN_repeat-like_dom_sf"/>
</dbReference>
<dbReference type="AlphaFoldDB" id="A0A317N0Y9"/>
<comment type="caution">
    <text evidence="1">The sequence shown here is derived from an EMBL/GenBank/DDBJ whole genome shotgun (WGS) entry which is preliminary data.</text>
</comment>
<gene>
    <name evidence="1" type="ORF">DFR69_12140</name>
</gene>
<dbReference type="Pfam" id="PF10282">
    <property type="entry name" value="Lactonase"/>
    <property type="match status" value="1"/>
</dbReference>
<dbReference type="InterPro" id="IPR019405">
    <property type="entry name" value="Lactonase_7-beta_prop"/>
</dbReference>
<protein>
    <submittedName>
        <fullName evidence="1">6-phosphogluconolactonase</fullName>
    </submittedName>
</protein>
<dbReference type="SUPFAM" id="SSF50974">
    <property type="entry name" value="Nitrous oxide reductase, N-terminal domain"/>
    <property type="match status" value="1"/>
</dbReference>
<dbReference type="InterPro" id="IPR051200">
    <property type="entry name" value="Host-pathogen_enzymatic-act"/>
</dbReference>
<dbReference type="EMBL" id="QGTL01000021">
    <property type="protein sequence ID" value="PWV67590.1"/>
    <property type="molecule type" value="Genomic_DNA"/>
</dbReference>
<organism evidence="1 2">
    <name type="scientific">Nocardia neocaledoniensis</name>
    <dbReference type="NCBI Taxonomy" id="236511"/>
    <lineage>
        <taxon>Bacteria</taxon>
        <taxon>Bacillati</taxon>
        <taxon>Actinomycetota</taxon>
        <taxon>Actinomycetes</taxon>
        <taxon>Mycobacteriales</taxon>
        <taxon>Nocardiaceae</taxon>
        <taxon>Nocardia</taxon>
    </lineage>
</organism>
<name>A0A317N0Y9_9NOCA</name>
<dbReference type="RefSeq" id="WP_110041660.1">
    <property type="nucleotide sequence ID" value="NZ_QGTL01000021.1"/>
</dbReference>
<dbReference type="PANTHER" id="PTHR47197">
    <property type="entry name" value="PROTEIN NIRF"/>
    <property type="match status" value="1"/>
</dbReference>
<dbReference type="Gene3D" id="2.130.10.10">
    <property type="entry name" value="YVTN repeat-like/Quinoprotein amine dehydrogenase"/>
    <property type="match status" value="2"/>
</dbReference>
<accession>A0A317N0Y9</accession>
<dbReference type="PANTHER" id="PTHR47197:SF3">
    <property type="entry name" value="DIHYDRO-HEME D1 DEHYDROGENASE"/>
    <property type="match status" value="1"/>
</dbReference>
<dbReference type="Proteomes" id="UP000246410">
    <property type="component" value="Unassembled WGS sequence"/>
</dbReference>
<reference evidence="1 2" key="1">
    <citation type="submission" date="2018-05" db="EMBL/GenBank/DDBJ databases">
        <title>Genomic Encyclopedia of Type Strains, Phase IV (KMG-IV): sequencing the most valuable type-strain genomes for metagenomic binning, comparative biology and taxonomic classification.</title>
        <authorList>
            <person name="Goeker M."/>
        </authorList>
    </citation>
    <scope>NUCLEOTIDE SEQUENCE [LARGE SCALE GENOMIC DNA]</scope>
    <source>
        <strain evidence="1 2">DSM 44717</strain>
    </source>
</reference>
<keyword evidence="2" id="KW-1185">Reference proteome</keyword>